<gene>
    <name evidence="5" type="ORF">Cch02nite_21940</name>
</gene>
<evidence type="ECO:0000313" key="6">
    <source>
        <dbReference type="Proteomes" id="UP000619293"/>
    </source>
</evidence>
<dbReference type="Gene3D" id="3.40.50.720">
    <property type="entry name" value="NAD(P)-binding Rossmann-like Domain"/>
    <property type="match status" value="1"/>
</dbReference>
<dbReference type="InterPro" id="IPR002347">
    <property type="entry name" value="SDR_fam"/>
</dbReference>
<comment type="similarity">
    <text evidence="1 3">Belongs to the short-chain dehydrogenases/reductases (SDR) family.</text>
</comment>
<dbReference type="GO" id="GO:0016491">
    <property type="term" value="F:oxidoreductase activity"/>
    <property type="evidence" value="ECO:0007669"/>
    <property type="project" value="UniProtKB-KW"/>
</dbReference>
<keyword evidence="2" id="KW-0560">Oxidoreductase</keyword>
<dbReference type="CDD" id="cd05233">
    <property type="entry name" value="SDR_c"/>
    <property type="match status" value="1"/>
</dbReference>
<feature type="compositionally biased region" description="Low complexity" evidence="4">
    <location>
        <begin position="1"/>
        <end position="30"/>
    </location>
</feature>
<dbReference type="PANTHER" id="PTHR44196:SF2">
    <property type="entry name" value="SHORT-CHAIN DEHYDROGENASE-RELATED"/>
    <property type="match status" value="1"/>
</dbReference>
<evidence type="ECO:0000313" key="5">
    <source>
        <dbReference type="EMBL" id="GIF88750.1"/>
    </source>
</evidence>
<dbReference type="PRINTS" id="PR00081">
    <property type="entry name" value="GDHRDH"/>
</dbReference>
<evidence type="ECO:0000256" key="4">
    <source>
        <dbReference type="SAM" id="MobiDB-lite"/>
    </source>
</evidence>
<keyword evidence="6" id="KW-1185">Reference proteome</keyword>
<dbReference type="Pfam" id="PF00106">
    <property type="entry name" value="adh_short"/>
    <property type="match status" value="1"/>
</dbReference>
<reference evidence="5 6" key="1">
    <citation type="submission" date="2021-01" db="EMBL/GenBank/DDBJ databases">
        <title>Whole genome shotgun sequence of Catellatospora chokoriensis NBRC 107358.</title>
        <authorList>
            <person name="Komaki H."/>
            <person name="Tamura T."/>
        </authorList>
    </citation>
    <scope>NUCLEOTIDE SEQUENCE [LARGE SCALE GENOMIC DNA]</scope>
    <source>
        <strain evidence="5 6">NBRC 107358</strain>
    </source>
</reference>
<proteinExistence type="inferred from homology"/>
<sequence>MSSSSSSTAASSAGTAVPAAAAAPEATPEPAGDRRTALVTGATAGIGRAFVVRLATDGWDVVLVARDTGRLADFAEALSRTYDVRASVISADLATPEGCELVEARLRDTARPVDLLVNNAGLSLNTPFLKSTVEQELHLLAVNVQAVMRLTHAALPVMAARGRGDVINVSSVAGFGAAMPGSTYPASKAWVTNFSESVALSVAHHGVRVMALCPGFTRTEFHDRAGINMTKTPEWLWLQAPQVVSDSLRDLRRGRTVSVPSWKYKVLVGFMRHTPTRLLRRLARGARVRTGRDTESDS</sequence>
<dbReference type="Proteomes" id="UP000619293">
    <property type="component" value="Unassembled WGS sequence"/>
</dbReference>
<name>A0A8J3NQC6_9ACTN</name>
<organism evidence="5 6">
    <name type="scientific">Catellatospora chokoriensis</name>
    <dbReference type="NCBI Taxonomy" id="310353"/>
    <lineage>
        <taxon>Bacteria</taxon>
        <taxon>Bacillati</taxon>
        <taxon>Actinomycetota</taxon>
        <taxon>Actinomycetes</taxon>
        <taxon>Micromonosporales</taxon>
        <taxon>Micromonosporaceae</taxon>
        <taxon>Catellatospora</taxon>
    </lineage>
</organism>
<accession>A0A8J3NQC6</accession>
<dbReference type="InterPro" id="IPR036291">
    <property type="entry name" value="NAD(P)-bd_dom_sf"/>
</dbReference>
<evidence type="ECO:0000256" key="2">
    <source>
        <dbReference type="ARBA" id="ARBA00023002"/>
    </source>
</evidence>
<evidence type="ECO:0000256" key="3">
    <source>
        <dbReference type="RuleBase" id="RU000363"/>
    </source>
</evidence>
<dbReference type="PANTHER" id="PTHR44196">
    <property type="entry name" value="DEHYDROGENASE/REDUCTASE SDR FAMILY MEMBER 7B"/>
    <property type="match status" value="1"/>
</dbReference>
<dbReference type="PRINTS" id="PR00080">
    <property type="entry name" value="SDRFAMILY"/>
</dbReference>
<dbReference type="GO" id="GO:0016020">
    <property type="term" value="C:membrane"/>
    <property type="evidence" value="ECO:0007669"/>
    <property type="project" value="TreeGrafter"/>
</dbReference>
<dbReference type="AlphaFoldDB" id="A0A8J3NQC6"/>
<feature type="region of interest" description="Disordered" evidence="4">
    <location>
        <begin position="1"/>
        <end position="34"/>
    </location>
</feature>
<dbReference type="PIRSF" id="PIRSF000126">
    <property type="entry name" value="11-beta-HSD1"/>
    <property type="match status" value="1"/>
</dbReference>
<dbReference type="EMBL" id="BONG01000010">
    <property type="protein sequence ID" value="GIF88750.1"/>
    <property type="molecule type" value="Genomic_DNA"/>
</dbReference>
<dbReference type="RefSeq" id="WP_191838467.1">
    <property type="nucleotide sequence ID" value="NZ_BAAALB010000005.1"/>
</dbReference>
<comment type="caution">
    <text evidence="5">The sequence shown here is derived from an EMBL/GenBank/DDBJ whole genome shotgun (WGS) entry which is preliminary data.</text>
</comment>
<evidence type="ECO:0000256" key="1">
    <source>
        <dbReference type="ARBA" id="ARBA00006484"/>
    </source>
</evidence>
<protein>
    <submittedName>
        <fullName evidence="5">Dehydrogenase</fullName>
    </submittedName>
</protein>
<dbReference type="SUPFAM" id="SSF51735">
    <property type="entry name" value="NAD(P)-binding Rossmann-fold domains"/>
    <property type="match status" value="1"/>
</dbReference>